<accession>M0A5Q8</accession>
<evidence type="ECO:0000313" key="2">
    <source>
        <dbReference type="Proteomes" id="UP000011648"/>
    </source>
</evidence>
<dbReference type="STRING" id="1230458.C484_07326"/>
<proteinExistence type="predicted"/>
<dbReference type="Proteomes" id="UP000011648">
    <property type="component" value="Unassembled WGS sequence"/>
</dbReference>
<keyword evidence="2" id="KW-1185">Reference proteome</keyword>
<dbReference type="AlphaFoldDB" id="M0A5Q8"/>
<evidence type="ECO:0000313" key="1">
    <source>
        <dbReference type="EMBL" id="ELY93676.1"/>
    </source>
</evidence>
<reference evidence="1 2" key="1">
    <citation type="journal article" date="2014" name="PLoS Genet.">
        <title>Phylogenetically driven sequencing of extremely halophilic archaea reveals strategies for static and dynamic osmo-response.</title>
        <authorList>
            <person name="Becker E.A."/>
            <person name="Seitzer P.M."/>
            <person name="Tritt A."/>
            <person name="Larsen D."/>
            <person name="Krusor M."/>
            <person name="Yao A.I."/>
            <person name="Wu D."/>
            <person name="Madern D."/>
            <person name="Eisen J.A."/>
            <person name="Darling A.E."/>
            <person name="Facciotti M.T."/>
        </authorList>
    </citation>
    <scope>NUCLEOTIDE SEQUENCE [LARGE SCALE GENOMIC DNA]</scope>
    <source>
        <strain evidence="1 2">DSM 12281</strain>
    </source>
</reference>
<name>M0A5Q8_9EURY</name>
<organism evidence="1 2">
    <name type="scientific">Natrialba taiwanensis DSM 12281</name>
    <dbReference type="NCBI Taxonomy" id="1230458"/>
    <lineage>
        <taxon>Archaea</taxon>
        <taxon>Methanobacteriati</taxon>
        <taxon>Methanobacteriota</taxon>
        <taxon>Stenosarchaea group</taxon>
        <taxon>Halobacteria</taxon>
        <taxon>Halobacteriales</taxon>
        <taxon>Natrialbaceae</taxon>
        <taxon>Natrialba</taxon>
    </lineage>
</organism>
<protein>
    <submittedName>
        <fullName evidence="1">Uncharacterized protein</fullName>
    </submittedName>
</protein>
<dbReference type="EMBL" id="AOIL01000019">
    <property type="protein sequence ID" value="ELY93676.1"/>
    <property type="molecule type" value="Genomic_DNA"/>
</dbReference>
<gene>
    <name evidence="1" type="ORF">C484_07326</name>
</gene>
<sequence length="245" mass="28264">MIAKIRSFTFDYHYTDNHTMMEHVDDIAAKIVLATSDGDSIRQIAHKIDGTYSWVYTWIERLEEIGVVERNDGVHVTAPAVREGYAHTMEAISRQSPPTTAEAYVLPHFSQMPFTYTKIDAVYVWTHGGYQIARGSDAYPVFMRVHDTDVEQWISFFERYGIPSTVGERDDSVINDASGEIYYSLYPTTEQFDQEWVDGNPVIPLAEAVEYMQEYRWNFEPALQMIADEYKVDIDVDRPSYIPSQ</sequence>
<dbReference type="PATRIC" id="fig|1230458.4.peg.1479"/>
<comment type="caution">
    <text evidence="1">The sequence shown here is derived from an EMBL/GenBank/DDBJ whole genome shotgun (WGS) entry which is preliminary data.</text>
</comment>